<dbReference type="NCBIfam" id="NF001208">
    <property type="entry name" value="PRK00174.1"/>
    <property type="match status" value="1"/>
</dbReference>
<dbReference type="GO" id="GO:0005829">
    <property type="term" value="C:cytosol"/>
    <property type="evidence" value="ECO:0007669"/>
    <property type="project" value="TreeGrafter"/>
</dbReference>
<dbReference type="Gene3D" id="3.40.50.12780">
    <property type="entry name" value="N-terminal domain of ligase-like"/>
    <property type="match status" value="1"/>
</dbReference>
<feature type="domain" description="Acetyl-coenzyme A synthetase N-terminal" evidence="9">
    <location>
        <begin position="78"/>
        <end position="132"/>
    </location>
</feature>
<dbReference type="InterPro" id="IPR011904">
    <property type="entry name" value="Ac_CoA_lig"/>
</dbReference>
<dbReference type="PANTHER" id="PTHR24095">
    <property type="entry name" value="ACETYL-COENZYME A SYNTHETASE"/>
    <property type="match status" value="1"/>
</dbReference>
<reference evidence="10" key="1">
    <citation type="submission" date="2021-02" db="EMBL/GenBank/DDBJ databases">
        <authorList>
            <person name="Vanwijnsberghe S."/>
        </authorList>
    </citation>
    <scope>NUCLEOTIDE SEQUENCE</scope>
    <source>
        <strain evidence="10">R-70211</strain>
    </source>
</reference>
<keyword evidence="2 6" id="KW-0436">Ligase</keyword>
<dbReference type="GO" id="GO:0046872">
    <property type="term" value="F:metal ion binding"/>
    <property type="evidence" value="ECO:0007669"/>
    <property type="project" value="UniProtKB-KW"/>
</dbReference>
<evidence type="ECO:0000259" key="7">
    <source>
        <dbReference type="Pfam" id="PF00501"/>
    </source>
</evidence>
<feature type="domain" description="AMP-binding enzyme C-terminal" evidence="8">
    <location>
        <begin position="590"/>
        <end position="671"/>
    </location>
</feature>
<evidence type="ECO:0000313" key="11">
    <source>
        <dbReference type="Proteomes" id="UP000675121"/>
    </source>
</evidence>
<evidence type="ECO:0000256" key="4">
    <source>
        <dbReference type="ARBA" id="ARBA00022840"/>
    </source>
</evidence>
<gene>
    <name evidence="10" type="primary">acs_2</name>
    <name evidence="6" type="synonym">acsA</name>
    <name evidence="10" type="ORF">R70211_07133</name>
</gene>
<dbReference type="GO" id="GO:0005524">
    <property type="term" value="F:ATP binding"/>
    <property type="evidence" value="ECO:0007669"/>
    <property type="project" value="UniProtKB-KW"/>
</dbReference>
<dbReference type="EMBL" id="CAJNAS010000034">
    <property type="protein sequence ID" value="CAE6963349.1"/>
    <property type="molecule type" value="Genomic_DNA"/>
</dbReference>
<feature type="modified residue" description="N6-acetyllysine" evidence="6">
    <location>
        <position position="671"/>
    </location>
</feature>
<feature type="binding site" evidence="6">
    <location>
        <position position="574"/>
    </location>
    <ligand>
        <name>ATP</name>
        <dbReference type="ChEBI" id="CHEBI:30616"/>
    </ligand>
</feature>
<dbReference type="InterPro" id="IPR032387">
    <property type="entry name" value="ACAS_N"/>
</dbReference>
<dbReference type="PROSITE" id="PS00455">
    <property type="entry name" value="AMP_BINDING"/>
    <property type="match status" value="1"/>
</dbReference>
<dbReference type="Pfam" id="PF16177">
    <property type="entry name" value="ACAS_N"/>
    <property type="match status" value="1"/>
</dbReference>
<comment type="catalytic activity">
    <reaction evidence="6">
        <text>acetate + ATP + CoA = acetyl-CoA + AMP + diphosphate</text>
        <dbReference type="Rhea" id="RHEA:23176"/>
        <dbReference type="ChEBI" id="CHEBI:30089"/>
        <dbReference type="ChEBI" id="CHEBI:30616"/>
        <dbReference type="ChEBI" id="CHEBI:33019"/>
        <dbReference type="ChEBI" id="CHEBI:57287"/>
        <dbReference type="ChEBI" id="CHEBI:57288"/>
        <dbReference type="ChEBI" id="CHEBI:456215"/>
        <dbReference type="EC" id="6.2.1.1"/>
    </reaction>
</comment>
<feature type="binding site" evidence="6">
    <location>
        <position position="601"/>
    </location>
    <ligand>
        <name>Mg(2+)</name>
        <dbReference type="ChEBI" id="CHEBI:18420"/>
    </ligand>
</feature>
<evidence type="ECO:0000259" key="9">
    <source>
        <dbReference type="Pfam" id="PF16177"/>
    </source>
</evidence>
<dbReference type="Proteomes" id="UP000675121">
    <property type="component" value="Unassembled WGS sequence"/>
</dbReference>
<proteinExistence type="inferred from homology"/>
<keyword evidence="4 6" id="KW-0067">ATP-binding</keyword>
<evidence type="ECO:0000256" key="1">
    <source>
        <dbReference type="ARBA" id="ARBA00006432"/>
    </source>
</evidence>
<dbReference type="InterPro" id="IPR000873">
    <property type="entry name" value="AMP-dep_synth/lig_dom"/>
</dbReference>
<dbReference type="InterPro" id="IPR045851">
    <property type="entry name" value="AMP-bd_C_sf"/>
</dbReference>
<dbReference type="Gene3D" id="3.30.300.30">
    <property type="match status" value="1"/>
</dbReference>
<dbReference type="Pfam" id="PF13193">
    <property type="entry name" value="AMP-binding_C"/>
    <property type="match status" value="1"/>
</dbReference>
<feature type="binding site" evidence="6">
    <location>
        <position position="363"/>
    </location>
    <ligand>
        <name>CoA</name>
        <dbReference type="ChEBI" id="CHEBI:57287"/>
    </ligand>
</feature>
<dbReference type="InterPro" id="IPR042099">
    <property type="entry name" value="ANL_N_sf"/>
</dbReference>
<dbReference type="InterPro" id="IPR020845">
    <property type="entry name" value="AMP-binding_CS"/>
</dbReference>
<feature type="binding site" evidence="6">
    <location>
        <position position="582"/>
    </location>
    <ligand>
        <name>CoA</name>
        <dbReference type="ChEBI" id="CHEBI:57287"/>
    </ligand>
</feature>
<keyword evidence="11" id="KW-1185">Reference proteome</keyword>
<dbReference type="GO" id="GO:0016208">
    <property type="term" value="F:AMP binding"/>
    <property type="evidence" value="ECO:0007669"/>
    <property type="project" value="InterPro"/>
</dbReference>
<comment type="caution">
    <text evidence="10">The sequence shown here is derived from an EMBL/GenBank/DDBJ whole genome shotgun (WGS) entry which is preliminary data.</text>
</comment>
<evidence type="ECO:0000256" key="5">
    <source>
        <dbReference type="ARBA" id="ARBA00022990"/>
    </source>
</evidence>
<feature type="binding site" evidence="6">
    <location>
        <position position="596"/>
    </location>
    <ligand>
        <name>Mg(2+)</name>
        <dbReference type="ChEBI" id="CHEBI:18420"/>
    </ligand>
</feature>
<keyword evidence="6" id="KW-0479">Metal-binding</keyword>
<dbReference type="InterPro" id="IPR025110">
    <property type="entry name" value="AMP-bd_C"/>
</dbReference>
<accession>A0A9N8R3C1</accession>
<feature type="binding site" evidence="6">
    <location>
        <position position="585"/>
    </location>
    <ligand>
        <name>ATP</name>
        <dbReference type="ChEBI" id="CHEBI:30616"/>
    </ligand>
</feature>
<evidence type="ECO:0000256" key="3">
    <source>
        <dbReference type="ARBA" id="ARBA00022741"/>
    </source>
</evidence>
<evidence type="ECO:0000259" key="8">
    <source>
        <dbReference type="Pfam" id="PF13193"/>
    </source>
</evidence>
<organism evidence="10 11">
    <name type="scientific">Paraburkholderia domus</name>
    <dbReference type="NCBI Taxonomy" id="2793075"/>
    <lineage>
        <taxon>Bacteria</taxon>
        <taxon>Pseudomonadati</taxon>
        <taxon>Pseudomonadota</taxon>
        <taxon>Betaproteobacteria</taxon>
        <taxon>Burkholderiales</taxon>
        <taxon>Burkholderiaceae</taxon>
        <taxon>Paraburkholderia</taxon>
    </lineage>
</organism>
<sequence>MVPCGTGDLVVEQLRDTRRIVVREITWRATCAPAQVLRFIFTKGLSMSAIESVLQERRVFPPSAEAAAGATISGMDAYRALAAEAERDYEGFWGRLARETLSWNKPFSKVLDESKAPFYTWFEDGQLNASYNSLDRHVEAGNGERVAIIFEADDGTVTNVTYNDLLQRVSRFANALKKRGVKKGDRVVIYMPMSIEGIVAMQACARIGATHSVVFGGFSSKSLNERLVDVGAVALVTSDEQMRGGKALPLKNIADEAIAMGGCDAVKSVIVYKRTGGKIAWNESRDLWMHELTQTESDQCAPEWVGAEHPLFILYTSGSTGKPKGVQHSTGGYLLWAAQTMKWTFDWKPTDVFWCTADIGWITGHSYITYGPLTLGGTQVVFEGVPTYPNAGRFWDMIGKHKVTLFYTAPTAIRSLIKYAEADEKVHPKSYDLSTLRIIGTVGEPINPEAWVWYHENVGGGRCPIVDTWWQTETGGHMITPLPGATPLVPGSCTLPLPGIMAAVVDETGQDVPNGQGGILVVKRPWPSMLRNVWGDPERYKKSYFPEELGGMLYLAGDGAVRDKETGYFTIMGRIDDVLNVSGHRLGTMEIESALVSNPLVAEAAVVGRPDDTTGEAVCAFVVLKRARPEGEEAVKLANELRNWVAKEIGPIAKPKDIRFGENLPKTRSGKIMRRLLRSLAKGEEITQDVSTLENPAILDQLGESL</sequence>
<dbReference type="SUPFAM" id="SSF56801">
    <property type="entry name" value="Acetyl-CoA synthetase-like"/>
    <property type="match status" value="1"/>
</dbReference>
<dbReference type="CDD" id="cd05966">
    <property type="entry name" value="ACS"/>
    <property type="match status" value="1"/>
</dbReference>
<dbReference type="NCBIfam" id="TIGR02188">
    <property type="entry name" value="Ac_CoA_lig_AcsA"/>
    <property type="match status" value="1"/>
</dbReference>
<comment type="cofactor">
    <cofactor evidence="6">
        <name>Mg(2+)</name>
        <dbReference type="ChEBI" id="CHEBI:18420"/>
    </cofactor>
</comment>
<evidence type="ECO:0000313" key="10">
    <source>
        <dbReference type="EMBL" id="CAE6963349.1"/>
    </source>
</evidence>
<comment type="PTM">
    <text evidence="6">Acetylated. Deacetylation by the SIR2-homolog deacetylase activates the enzyme.</text>
</comment>
<dbReference type="FunFam" id="3.40.50.12780:FF:000001">
    <property type="entry name" value="Acetyl-coenzyme A synthetase"/>
    <property type="match status" value="1"/>
</dbReference>
<dbReference type="PANTHER" id="PTHR24095:SF14">
    <property type="entry name" value="ACETYL-COENZYME A SYNTHETASE 1"/>
    <property type="match status" value="1"/>
</dbReference>
<comment type="similarity">
    <text evidence="1 6">Belongs to the ATP-dependent AMP-binding enzyme family.</text>
</comment>
<evidence type="ECO:0000256" key="2">
    <source>
        <dbReference type="ARBA" id="ARBA00022598"/>
    </source>
</evidence>
<feature type="binding site" evidence="6">
    <location>
        <position position="558"/>
    </location>
    <ligand>
        <name>ATP</name>
        <dbReference type="ChEBI" id="CHEBI:30616"/>
    </ligand>
</feature>
<feature type="binding site" evidence="6">
    <location>
        <begin position="443"/>
        <end position="445"/>
    </location>
    <ligand>
        <name>ATP</name>
        <dbReference type="ChEBI" id="CHEBI:30616"/>
    </ligand>
</feature>
<feature type="domain" description="AMP-dependent synthetase/ligase" evidence="7">
    <location>
        <begin position="140"/>
        <end position="526"/>
    </location>
</feature>
<protein>
    <recommendedName>
        <fullName evidence="6">Acetyl-coenzyme A synthetase</fullName>
        <shortName evidence="6">AcCoA synthetase</shortName>
        <shortName evidence="6">Acs</shortName>
        <ecNumber evidence="6">6.2.1.1</ecNumber>
    </recommendedName>
    <alternativeName>
        <fullName evidence="6">Acetate--CoA ligase</fullName>
    </alternativeName>
    <alternativeName>
        <fullName evidence="6">Acyl-activating enzyme</fullName>
    </alternativeName>
</protein>
<dbReference type="GO" id="GO:0003987">
    <property type="term" value="F:acetate-CoA ligase activity"/>
    <property type="evidence" value="ECO:0007669"/>
    <property type="project" value="UniProtKB-UniRule"/>
</dbReference>
<dbReference type="AlphaFoldDB" id="A0A9N8R3C1"/>
<keyword evidence="3 6" id="KW-0547">Nucleotide-binding</keyword>
<dbReference type="Pfam" id="PF00501">
    <property type="entry name" value="AMP-binding"/>
    <property type="match status" value="1"/>
</dbReference>
<feature type="binding site" evidence="6">
    <location>
        <begin position="243"/>
        <end position="246"/>
    </location>
    <ligand>
        <name>CoA</name>
        <dbReference type="ChEBI" id="CHEBI:57287"/>
    </ligand>
</feature>
<dbReference type="HAMAP" id="MF_01123">
    <property type="entry name" value="Ac_CoA_synth"/>
    <property type="match status" value="1"/>
</dbReference>
<feature type="binding site" evidence="6">
    <location>
        <begin position="467"/>
        <end position="472"/>
    </location>
    <ligand>
        <name>ATP</name>
        <dbReference type="ChEBI" id="CHEBI:30616"/>
    </ligand>
</feature>
<keyword evidence="6" id="KW-0460">Magnesium</keyword>
<comment type="function">
    <text evidence="6">Catalyzes the conversion of acetate into acetyl-CoA (AcCoA), an essential intermediate at the junction of anabolic and catabolic pathways. AcsA undergoes a two-step reaction. In the first half reaction, AcsA combines acetate with ATP to form acetyl-adenylate (AcAMP) intermediate. In the second half reaction, it can then transfer the acetyl group from AcAMP to the sulfhydryl group of CoA, forming the product AcCoA.</text>
</comment>
<name>A0A9N8R3C1_9BURK</name>
<dbReference type="EC" id="6.2.1.1" evidence="6"/>
<comment type="caution">
    <text evidence="6">Lacks conserved residue(s) required for the propagation of feature annotation.</text>
</comment>
<dbReference type="GO" id="GO:0019427">
    <property type="term" value="P:acetyl-CoA biosynthetic process from acetate"/>
    <property type="evidence" value="ECO:0007669"/>
    <property type="project" value="UniProtKB-UniRule"/>
</dbReference>
<keyword evidence="5 6" id="KW-0007">Acetylation</keyword>
<evidence type="ECO:0000256" key="6">
    <source>
        <dbReference type="HAMAP-Rule" id="MF_01123"/>
    </source>
</evidence>